<dbReference type="GO" id="GO:0046872">
    <property type="term" value="F:metal ion binding"/>
    <property type="evidence" value="ECO:0007669"/>
    <property type="project" value="UniProtKB-KW"/>
</dbReference>
<evidence type="ECO:0000256" key="7">
    <source>
        <dbReference type="ARBA" id="ARBA00023277"/>
    </source>
</evidence>
<gene>
    <name evidence="9" type="ORF">PAT3040_03082</name>
</gene>
<reference evidence="9 10" key="1">
    <citation type="submission" date="2017-08" db="EMBL/GenBank/DDBJ databases">
        <title>Substantial Increase in Enzyme Production by Combined Drug-Resistance Mutations in Paenibacillus agaridevorans.</title>
        <authorList>
            <person name="Tanaka Y."/>
            <person name="Funane K."/>
            <person name="Hosaka T."/>
            <person name="Shiwa Y."/>
            <person name="Fujita N."/>
            <person name="Miyazaki T."/>
            <person name="Yoshikawa H."/>
            <person name="Murakami K."/>
            <person name="Kasahara K."/>
            <person name="Inaoka T."/>
            <person name="Hiraga Y."/>
            <person name="Ochi K."/>
        </authorList>
    </citation>
    <scope>NUCLEOTIDE SEQUENCE [LARGE SCALE GENOMIC DNA]</scope>
    <source>
        <strain evidence="9 10">T-3040</strain>
    </source>
</reference>
<keyword evidence="5" id="KW-0464">Manganese</keyword>
<evidence type="ECO:0000259" key="8">
    <source>
        <dbReference type="Pfam" id="PF01261"/>
    </source>
</evidence>
<dbReference type="InterPro" id="IPR050337">
    <property type="entry name" value="L-rhamnose_isomerase"/>
</dbReference>
<evidence type="ECO:0000313" key="9">
    <source>
        <dbReference type="EMBL" id="GBG08496.1"/>
    </source>
</evidence>
<protein>
    <recommendedName>
        <fullName evidence="2">Xylose isomerase</fullName>
    </recommendedName>
</protein>
<dbReference type="Pfam" id="PF01261">
    <property type="entry name" value="AP_endonuc_2"/>
    <property type="match status" value="1"/>
</dbReference>
<evidence type="ECO:0000256" key="1">
    <source>
        <dbReference type="ARBA" id="ARBA00004496"/>
    </source>
</evidence>
<dbReference type="InterPro" id="IPR001998">
    <property type="entry name" value="Xylose_isomerase"/>
</dbReference>
<dbReference type="EMBL" id="BDQX01000171">
    <property type="protein sequence ID" value="GBG08496.1"/>
    <property type="molecule type" value="Genomic_DNA"/>
</dbReference>
<dbReference type="AlphaFoldDB" id="A0A2R5EP66"/>
<keyword evidence="6" id="KW-0413">Isomerase</keyword>
<keyword evidence="7" id="KW-0119">Carbohydrate metabolism</keyword>
<dbReference type="InterPro" id="IPR013022">
    <property type="entry name" value="Xyl_isomerase-like_TIM-brl"/>
</dbReference>
<proteinExistence type="predicted"/>
<organism evidence="9 10">
    <name type="scientific">Paenibacillus agaridevorans</name>
    <dbReference type="NCBI Taxonomy" id="171404"/>
    <lineage>
        <taxon>Bacteria</taxon>
        <taxon>Bacillati</taxon>
        <taxon>Bacillota</taxon>
        <taxon>Bacilli</taxon>
        <taxon>Bacillales</taxon>
        <taxon>Paenibacillaceae</taxon>
        <taxon>Paenibacillus</taxon>
    </lineage>
</organism>
<keyword evidence="10" id="KW-1185">Reference proteome</keyword>
<evidence type="ECO:0000256" key="4">
    <source>
        <dbReference type="ARBA" id="ARBA00022723"/>
    </source>
</evidence>
<dbReference type="PANTHER" id="PTHR30268">
    <property type="entry name" value="L-RHAMNOSE ISOMERASE"/>
    <property type="match status" value="1"/>
</dbReference>
<comment type="subcellular location">
    <subcellularLocation>
        <location evidence="1">Cytoplasm</location>
    </subcellularLocation>
</comment>
<dbReference type="RefSeq" id="WP_108993435.1">
    <property type="nucleotide sequence ID" value="NZ_BDQX01000171.1"/>
</dbReference>
<evidence type="ECO:0000256" key="3">
    <source>
        <dbReference type="ARBA" id="ARBA00022490"/>
    </source>
</evidence>
<evidence type="ECO:0000256" key="2">
    <source>
        <dbReference type="ARBA" id="ARBA00018232"/>
    </source>
</evidence>
<accession>A0A2R5EP66</accession>
<dbReference type="GO" id="GO:0009045">
    <property type="term" value="F:xylose isomerase activity"/>
    <property type="evidence" value="ECO:0007669"/>
    <property type="project" value="InterPro"/>
</dbReference>
<dbReference type="SUPFAM" id="SSF51658">
    <property type="entry name" value="Xylose isomerase-like"/>
    <property type="match status" value="1"/>
</dbReference>
<evidence type="ECO:0000256" key="6">
    <source>
        <dbReference type="ARBA" id="ARBA00023235"/>
    </source>
</evidence>
<keyword evidence="3" id="KW-0963">Cytoplasm</keyword>
<dbReference type="PANTHER" id="PTHR30268:SF0">
    <property type="entry name" value="L-RHAMNOSE ISOMERASE"/>
    <property type="match status" value="1"/>
</dbReference>
<name>A0A2R5EP66_9BACL</name>
<comment type="caution">
    <text evidence="9">The sequence shown here is derived from an EMBL/GenBank/DDBJ whole genome shotgun (WGS) entry which is preliminary data.</text>
</comment>
<keyword evidence="4" id="KW-0479">Metal-binding</keyword>
<sequence length="331" mass="37538">MSHRYSVILSNVGSCSDRYVTGGYAEPFSIAELFGRVAQIPQVTGVELVGTWHVTDKNVKELKGHLEEHGLKLVSIIPDHFGQMKWKYGSFAAKDPAIRNEAVAHTKEMIDAAIELGGDLISLWPGQDGYDYLFQADYMQERDWFAEGLREVCRYRPDVRISLEYKPKEPRTHSYLSTAAMSVLMAQETGTDNIGVTIDFGHALNAYETPAESVALLKRYGNRLFHVHMNDNFRHWDDDMIVGSVHTIETLEFFYWLKRTGYNGWLSIDQYPYREDGLAAVREGVNAMETFAALVDSMDQAEVEALIRNGRSPEITAYLRRMLLSVPNAAR</sequence>
<evidence type="ECO:0000313" key="10">
    <source>
        <dbReference type="Proteomes" id="UP000245202"/>
    </source>
</evidence>
<dbReference type="InterPro" id="IPR036237">
    <property type="entry name" value="Xyl_isomerase-like_sf"/>
</dbReference>
<feature type="domain" description="Xylose isomerase-like TIM barrel" evidence="8">
    <location>
        <begin position="44"/>
        <end position="289"/>
    </location>
</feature>
<dbReference type="GO" id="GO:0019324">
    <property type="term" value="P:L-lyxose metabolic process"/>
    <property type="evidence" value="ECO:0007669"/>
    <property type="project" value="TreeGrafter"/>
</dbReference>
<evidence type="ECO:0000256" key="5">
    <source>
        <dbReference type="ARBA" id="ARBA00023211"/>
    </source>
</evidence>
<dbReference type="PROSITE" id="PS51415">
    <property type="entry name" value="XYLOSE_ISOMERASE"/>
    <property type="match status" value="1"/>
</dbReference>
<dbReference type="GO" id="GO:0008740">
    <property type="term" value="F:L-rhamnose isomerase activity"/>
    <property type="evidence" value="ECO:0007669"/>
    <property type="project" value="TreeGrafter"/>
</dbReference>
<dbReference type="GO" id="GO:0019301">
    <property type="term" value="P:rhamnose catabolic process"/>
    <property type="evidence" value="ECO:0007669"/>
    <property type="project" value="TreeGrafter"/>
</dbReference>
<dbReference type="Proteomes" id="UP000245202">
    <property type="component" value="Unassembled WGS sequence"/>
</dbReference>
<dbReference type="Gene3D" id="3.20.20.150">
    <property type="entry name" value="Divalent-metal-dependent TIM barrel enzymes"/>
    <property type="match status" value="1"/>
</dbReference>